<sequence>MGVPSVMVLPLLVVVMAGIYYVYNEVIRFMSKSVVRNKVLVITDAVSGMGSECARILHKGGARLVLCGPSWDKLESLYDSLCNGADPTETFTPKLVLLDFSDMDSMEDVAAEVVECYGCVDVLIFNSSMKIKAPAQNLSLEMDRNIMDMNYFGPITLAKGVLPSMLSRRTGHFLLVNSIQGRMAVPFRTSYAASKHAVQAFFDCLRAEVEELGISVSTISHTFIKIAPSSSSPSPSPASSSSSSKISNSLLAYIFRKLNHGVTPEHLANEIVQTVNWKRRETLLAHPIPQLALYIRCLLPSAFFSVVAAGVKDGTMAEQLMK</sequence>
<dbReference type="Proteomes" id="UP000515152">
    <property type="component" value="Chromosome 23"/>
</dbReference>
<evidence type="ECO:0000313" key="8">
    <source>
        <dbReference type="RefSeq" id="XP_012670133.2"/>
    </source>
</evidence>
<feature type="transmembrane region" description="Helical" evidence="6">
    <location>
        <begin position="6"/>
        <end position="23"/>
    </location>
</feature>
<keyword evidence="6" id="KW-0472">Membrane</keyword>
<evidence type="ECO:0000256" key="2">
    <source>
        <dbReference type="ARBA" id="ARBA00022729"/>
    </source>
</evidence>
<dbReference type="InterPro" id="IPR002347">
    <property type="entry name" value="SDR_fam"/>
</dbReference>
<dbReference type="KEGG" id="char:105888914"/>
<dbReference type="RefSeq" id="XP_012670133.2">
    <property type="nucleotide sequence ID" value="XM_012814679.3"/>
</dbReference>
<organism evidence="7 8">
    <name type="scientific">Clupea harengus</name>
    <name type="common">Atlantic herring</name>
    <dbReference type="NCBI Taxonomy" id="7950"/>
    <lineage>
        <taxon>Eukaryota</taxon>
        <taxon>Metazoa</taxon>
        <taxon>Chordata</taxon>
        <taxon>Craniata</taxon>
        <taxon>Vertebrata</taxon>
        <taxon>Euteleostomi</taxon>
        <taxon>Actinopterygii</taxon>
        <taxon>Neopterygii</taxon>
        <taxon>Teleostei</taxon>
        <taxon>Clupei</taxon>
        <taxon>Clupeiformes</taxon>
        <taxon>Clupeoidei</taxon>
        <taxon>Clupeidae</taxon>
        <taxon>Clupea</taxon>
    </lineage>
</organism>
<evidence type="ECO:0000313" key="7">
    <source>
        <dbReference type="Proteomes" id="UP000515152"/>
    </source>
</evidence>
<comment type="similarity">
    <text evidence="1">Belongs to the short-chain dehydrogenases/reductases (SDR) family.</text>
</comment>
<proteinExistence type="inferred from homology"/>
<dbReference type="CDD" id="cd05332">
    <property type="entry name" value="11beta-HSD1_like_SDR_c"/>
    <property type="match status" value="1"/>
</dbReference>
<name>A0A6P3VEL2_CLUHA</name>
<dbReference type="PRINTS" id="PR00081">
    <property type="entry name" value="GDHRDH"/>
</dbReference>
<dbReference type="Gene3D" id="3.40.50.720">
    <property type="entry name" value="NAD(P)-binding Rossmann-like Domain"/>
    <property type="match status" value="1"/>
</dbReference>
<keyword evidence="6" id="KW-0812">Transmembrane</keyword>
<evidence type="ECO:0000256" key="4">
    <source>
        <dbReference type="ARBA" id="ARBA00023002"/>
    </source>
</evidence>
<dbReference type="AlphaFoldDB" id="A0A6P3VEL2"/>
<dbReference type="GO" id="GO:0016616">
    <property type="term" value="F:oxidoreductase activity, acting on the CH-OH group of donors, NAD or NADP as acceptor"/>
    <property type="evidence" value="ECO:0007669"/>
    <property type="project" value="TreeGrafter"/>
</dbReference>
<keyword evidence="3" id="KW-0521">NADP</keyword>
<keyword evidence="6" id="KW-1133">Transmembrane helix</keyword>
<gene>
    <name evidence="8" type="primary">dhrs7cb</name>
</gene>
<dbReference type="PANTHER" id="PTHR44668:SF4">
    <property type="entry name" value="DEHYDROGENASE_REDUCTASE SDR FAMILY MEMBER 7C-A"/>
    <property type="match status" value="1"/>
</dbReference>
<protein>
    <submittedName>
        <fullName evidence="8">Dehydrogenase/reductase (SDR family) member 7Cb</fullName>
    </submittedName>
</protein>
<dbReference type="SUPFAM" id="SSF51735">
    <property type="entry name" value="NAD(P)-binding Rossmann-fold domains"/>
    <property type="match status" value="1"/>
</dbReference>
<evidence type="ECO:0000256" key="3">
    <source>
        <dbReference type="ARBA" id="ARBA00022857"/>
    </source>
</evidence>
<evidence type="ECO:0000256" key="5">
    <source>
        <dbReference type="ARBA" id="ARBA00023027"/>
    </source>
</evidence>
<evidence type="ECO:0000256" key="1">
    <source>
        <dbReference type="ARBA" id="ARBA00006484"/>
    </source>
</evidence>
<keyword evidence="2" id="KW-0732">Signal</keyword>
<accession>A0A6P3VEL2</accession>
<dbReference type="OrthoDB" id="5307821at2759"/>
<dbReference type="CTD" id="553684"/>
<dbReference type="PROSITE" id="PS00061">
    <property type="entry name" value="ADH_SHORT"/>
    <property type="match status" value="1"/>
</dbReference>
<dbReference type="GO" id="GO:0006874">
    <property type="term" value="P:intracellular calcium ion homeostasis"/>
    <property type="evidence" value="ECO:0007669"/>
    <property type="project" value="TreeGrafter"/>
</dbReference>
<dbReference type="InterPro" id="IPR036291">
    <property type="entry name" value="NAD(P)-bd_dom_sf"/>
</dbReference>
<dbReference type="InterPro" id="IPR052148">
    <property type="entry name" value="SDR_family_member_7C"/>
</dbReference>
<keyword evidence="7" id="KW-1185">Reference proteome</keyword>
<dbReference type="Pfam" id="PF00106">
    <property type="entry name" value="adh_short"/>
    <property type="match status" value="1"/>
</dbReference>
<keyword evidence="4" id="KW-0560">Oxidoreductase</keyword>
<dbReference type="PANTHER" id="PTHR44668">
    <property type="match status" value="1"/>
</dbReference>
<keyword evidence="5" id="KW-0520">NAD</keyword>
<dbReference type="InterPro" id="IPR020904">
    <property type="entry name" value="Sc_DH/Rdtase_CS"/>
</dbReference>
<dbReference type="GeneID" id="105888914"/>
<reference evidence="8" key="1">
    <citation type="submission" date="2025-08" db="UniProtKB">
        <authorList>
            <consortium name="RefSeq"/>
        </authorList>
    </citation>
    <scope>IDENTIFICATION</scope>
</reference>
<evidence type="ECO:0000256" key="6">
    <source>
        <dbReference type="SAM" id="Phobius"/>
    </source>
</evidence>